<feature type="non-terminal residue" evidence="1">
    <location>
        <position position="57"/>
    </location>
</feature>
<evidence type="ECO:0000313" key="1">
    <source>
        <dbReference type="EMBL" id="KAL0202171.1"/>
    </source>
</evidence>
<feature type="non-terminal residue" evidence="1">
    <location>
        <position position="1"/>
    </location>
</feature>
<keyword evidence="2" id="KW-1185">Reference proteome</keyword>
<gene>
    <name evidence="1" type="ORF">M9458_000189</name>
</gene>
<dbReference type="AlphaFoldDB" id="A0ABD0RVU6"/>
<organism evidence="1 2">
    <name type="scientific">Cirrhinus mrigala</name>
    <name type="common">Mrigala</name>
    <dbReference type="NCBI Taxonomy" id="683832"/>
    <lineage>
        <taxon>Eukaryota</taxon>
        <taxon>Metazoa</taxon>
        <taxon>Chordata</taxon>
        <taxon>Craniata</taxon>
        <taxon>Vertebrata</taxon>
        <taxon>Euteleostomi</taxon>
        <taxon>Actinopterygii</taxon>
        <taxon>Neopterygii</taxon>
        <taxon>Teleostei</taxon>
        <taxon>Ostariophysi</taxon>
        <taxon>Cypriniformes</taxon>
        <taxon>Cyprinidae</taxon>
        <taxon>Labeoninae</taxon>
        <taxon>Labeonini</taxon>
        <taxon>Cirrhinus</taxon>
    </lineage>
</organism>
<accession>A0ABD0RVU6</accession>
<protein>
    <submittedName>
        <fullName evidence="1">Uncharacterized protein</fullName>
    </submittedName>
</protein>
<dbReference type="EMBL" id="JAMKFB020000001">
    <property type="protein sequence ID" value="KAL0202171.1"/>
    <property type="molecule type" value="Genomic_DNA"/>
</dbReference>
<comment type="caution">
    <text evidence="1">The sequence shown here is derived from an EMBL/GenBank/DDBJ whole genome shotgun (WGS) entry which is preliminary data.</text>
</comment>
<dbReference type="Proteomes" id="UP001529510">
    <property type="component" value="Unassembled WGS sequence"/>
</dbReference>
<sequence>VAALFASLDDLTETTVRDLPFVENWLYWKFLPVLSYTNGEFATRLSRMNFTCGAFHI</sequence>
<proteinExistence type="predicted"/>
<reference evidence="1 2" key="1">
    <citation type="submission" date="2024-05" db="EMBL/GenBank/DDBJ databases">
        <title>Genome sequencing and assembly of Indian major carp, Cirrhinus mrigala (Hamilton, 1822).</title>
        <authorList>
            <person name="Mohindra V."/>
            <person name="Chowdhury L.M."/>
            <person name="Lal K."/>
            <person name="Jena J.K."/>
        </authorList>
    </citation>
    <scope>NUCLEOTIDE SEQUENCE [LARGE SCALE GENOMIC DNA]</scope>
    <source>
        <strain evidence="1">CM1030</strain>
        <tissue evidence="1">Blood</tissue>
    </source>
</reference>
<name>A0ABD0RVU6_CIRMR</name>
<evidence type="ECO:0000313" key="2">
    <source>
        <dbReference type="Proteomes" id="UP001529510"/>
    </source>
</evidence>